<organism evidence="8 9">
    <name type="scientific">Carex littledalei</name>
    <dbReference type="NCBI Taxonomy" id="544730"/>
    <lineage>
        <taxon>Eukaryota</taxon>
        <taxon>Viridiplantae</taxon>
        <taxon>Streptophyta</taxon>
        <taxon>Embryophyta</taxon>
        <taxon>Tracheophyta</taxon>
        <taxon>Spermatophyta</taxon>
        <taxon>Magnoliopsida</taxon>
        <taxon>Liliopsida</taxon>
        <taxon>Poales</taxon>
        <taxon>Cyperaceae</taxon>
        <taxon>Cyperoideae</taxon>
        <taxon>Cariceae</taxon>
        <taxon>Carex</taxon>
        <taxon>Carex subgen. Euthyceras</taxon>
    </lineage>
</organism>
<dbReference type="OrthoDB" id="1921534at2759"/>
<keyword evidence="5" id="KW-0539">Nucleus</keyword>
<dbReference type="GO" id="GO:0000981">
    <property type="term" value="F:DNA-binding transcription factor activity, RNA polymerase II-specific"/>
    <property type="evidence" value="ECO:0007669"/>
    <property type="project" value="TreeGrafter"/>
</dbReference>
<dbReference type="GO" id="GO:0046983">
    <property type="term" value="F:protein dimerization activity"/>
    <property type="evidence" value="ECO:0007669"/>
    <property type="project" value="InterPro"/>
</dbReference>
<evidence type="ECO:0000313" key="9">
    <source>
        <dbReference type="Proteomes" id="UP000623129"/>
    </source>
</evidence>
<dbReference type="GO" id="GO:0005634">
    <property type="term" value="C:nucleus"/>
    <property type="evidence" value="ECO:0007669"/>
    <property type="project" value="UniProtKB-SubCell"/>
</dbReference>
<dbReference type="GO" id="GO:0000978">
    <property type="term" value="F:RNA polymerase II cis-regulatory region sequence-specific DNA binding"/>
    <property type="evidence" value="ECO:0007669"/>
    <property type="project" value="TreeGrafter"/>
</dbReference>
<dbReference type="Proteomes" id="UP000623129">
    <property type="component" value="Unassembled WGS sequence"/>
</dbReference>
<dbReference type="InterPro" id="IPR011598">
    <property type="entry name" value="bHLH_dom"/>
</dbReference>
<evidence type="ECO:0000256" key="6">
    <source>
        <dbReference type="SAM" id="MobiDB-lite"/>
    </source>
</evidence>
<evidence type="ECO:0000256" key="3">
    <source>
        <dbReference type="ARBA" id="ARBA00023015"/>
    </source>
</evidence>
<dbReference type="InterPro" id="IPR045843">
    <property type="entry name" value="IND-like"/>
</dbReference>
<sequence length="246" mass="27444">MGFIYEQLPSPDFPLLNPKPTTHHNEAPKPAQVPTVNPSPVTAPCIPSQHQDSYRTNAQLSCHENAEFTLNPFVKYHQTCNNHLSTASLTNQVNILYRNPSFPARPCTRAGQGRVPAFKCASAQSVAARVRRKKISDKTQELGKLIPGGIHMNTAEMLMTAFKYVKFLQAQVGILAMMDSQEAREVPLMVEEYMRMLLGSTNVQENLSARGMCLVPKKLVMNLTKEMKSNVVVSRDLSRFLESISN</sequence>
<evidence type="ECO:0000256" key="1">
    <source>
        <dbReference type="ARBA" id="ARBA00004123"/>
    </source>
</evidence>
<evidence type="ECO:0000259" key="7">
    <source>
        <dbReference type="PROSITE" id="PS50888"/>
    </source>
</evidence>
<keyword evidence="9" id="KW-1185">Reference proteome</keyword>
<feature type="region of interest" description="Disordered" evidence="6">
    <location>
        <begin position="8"/>
        <end position="33"/>
    </location>
</feature>
<name>A0A833QLT4_9POAL</name>
<feature type="domain" description="BHLH" evidence="7">
    <location>
        <begin position="119"/>
        <end position="168"/>
    </location>
</feature>
<dbReference type="SMART" id="SM00353">
    <property type="entry name" value="HLH"/>
    <property type="match status" value="1"/>
</dbReference>
<dbReference type="PANTHER" id="PTHR16223:SF49">
    <property type="entry name" value="TRANSCRIPTION FACTOR BHLH52-RELATED"/>
    <property type="match status" value="1"/>
</dbReference>
<protein>
    <submittedName>
        <fullName evidence="8">Transcription factor bHLH52-like protein</fullName>
    </submittedName>
</protein>
<dbReference type="SUPFAM" id="SSF47459">
    <property type="entry name" value="HLH, helix-loop-helix DNA-binding domain"/>
    <property type="match status" value="1"/>
</dbReference>
<evidence type="ECO:0000256" key="4">
    <source>
        <dbReference type="ARBA" id="ARBA00023163"/>
    </source>
</evidence>
<evidence type="ECO:0000256" key="2">
    <source>
        <dbReference type="ARBA" id="ARBA00005510"/>
    </source>
</evidence>
<accession>A0A833QLT4</accession>
<evidence type="ECO:0000256" key="5">
    <source>
        <dbReference type="ARBA" id="ARBA00023242"/>
    </source>
</evidence>
<keyword evidence="3" id="KW-0805">Transcription regulation</keyword>
<reference evidence="8" key="1">
    <citation type="submission" date="2020-01" db="EMBL/GenBank/DDBJ databases">
        <title>Genome sequence of Kobresia littledalei, the first chromosome-level genome in the family Cyperaceae.</title>
        <authorList>
            <person name="Qu G."/>
        </authorList>
    </citation>
    <scope>NUCLEOTIDE SEQUENCE</scope>
    <source>
        <strain evidence="8">C.B.Clarke</strain>
        <tissue evidence="8">Leaf</tissue>
    </source>
</reference>
<proteinExistence type="inferred from homology"/>
<comment type="caution">
    <text evidence="8">The sequence shown here is derived from an EMBL/GenBank/DDBJ whole genome shotgun (WGS) entry which is preliminary data.</text>
</comment>
<gene>
    <name evidence="8" type="ORF">FCM35_KLT14360</name>
</gene>
<dbReference type="EMBL" id="SWLB01000027">
    <property type="protein sequence ID" value="KAF3321107.1"/>
    <property type="molecule type" value="Genomic_DNA"/>
</dbReference>
<dbReference type="PROSITE" id="PS50888">
    <property type="entry name" value="BHLH"/>
    <property type="match status" value="1"/>
</dbReference>
<dbReference type="Gene3D" id="4.10.280.10">
    <property type="entry name" value="Helix-loop-helix DNA-binding domain"/>
    <property type="match status" value="1"/>
</dbReference>
<comment type="similarity">
    <text evidence="2">Belongs to the bHLH protein family.</text>
</comment>
<dbReference type="AlphaFoldDB" id="A0A833QLT4"/>
<dbReference type="InterPro" id="IPR036638">
    <property type="entry name" value="HLH_DNA-bd_sf"/>
</dbReference>
<keyword evidence="4" id="KW-0804">Transcription</keyword>
<dbReference type="PANTHER" id="PTHR16223">
    <property type="entry name" value="TRANSCRIPTION FACTOR BHLH83-RELATED"/>
    <property type="match status" value="1"/>
</dbReference>
<evidence type="ECO:0000313" key="8">
    <source>
        <dbReference type="EMBL" id="KAF3321107.1"/>
    </source>
</evidence>
<comment type="subcellular location">
    <subcellularLocation>
        <location evidence="1">Nucleus</location>
    </subcellularLocation>
</comment>